<protein>
    <submittedName>
        <fullName evidence="4">Act minimal PKS acyl carrier protein</fullName>
    </submittedName>
</protein>
<dbReference type="PROSITE" id="PS50075">
    <property type="entry name" value="CARRIER"/>
    <property type="match status" value="1"/>
</dbReference>
<dbReference type="Proteomes" id="UP000591272">
    <property type="component" value="Unassembled WGS sequence"/>
</dbReference>
<feature type="domain" description="Carrier" evidence="3">
    <location>
        <begin position="7"/>
        <end position="84"/>
    </location>
</feature>
<keyword evidence="1" id="KW-0596">Phosphopantetheine</keyword>
<evidence type="ECO:0000256" key="1">
    <source>
        <dbReference type="ARBA" id="ARBA00022450"/>
    </source>
</evidence>
<name>A0A7Y9KBL9_9ACTN</name>
<dbReference type="SMART" id="SM00823">
    <property type="entry name" value="PKS_PP"/>
    <property type="match status" value="1"/>
</dbReference>
<dbReference type="InterPro" id="IPR006162">
    <property type="entry name" value="Ppantetheine_attach_site"/>
</dbReference>
<evidence type="ECO:0000313" key="5">
    <source>
        <dbReference type="Proteomes" id="UP000591272"/>
    </source>
</evidence>
<dbReference type="PROSITE" id="PS00012">
    <property type="entry name" value="PHOSPHOPANTETHEINE"/>
    <property type="match status" value="1"/>
</dbReference>
<dbReference type="SUPFAM" id="SSF47336">
    <property type="entry name" value="ACP-like"/>
    <property type="match status" value="1"/>
</dbReference>
<gene>
    <name evidence="4" type="ORF">BJ999_003368</name>
</gene>
<dbReference type="Gene3D" id="1.10.1200.10">
    <property type="entry name" value="ACP-like"/>
    <property type="match status" value="1"/>
</dbReference>
<evidence type="ECO:0000259" key="3">
    <source>
        <dbReference type="PROSITE" id="PS50075"/>
    </source>
</evidence>
<reference evidence="4 5" key="1">
    <citation type="submission" date="2020-07" db="EMBL/GenBank/DDBJ databases">
        <title>Sequencing the genomes of 1000 actinobacteria strains.</title>
        <authorList>
            <person name="Klenk H.-P."/>
        </authorList>
    </citation>
    <scope>NUCLEOTIDE SEQUENCE [LARGE SCALE GENOMIC DNA]</scope>
    <source>
        <strain evidence="4 5">DSM 43461</strain>
    </source>
</reference>
<dbReference type="InterPro" id="IPR020806">
    <property type="entry name" value="PKS_PP-bd"/>
</dbReference>
<accession>A0A7Y9KBL9</accession>
<dbReference type="InterPro" id="IPR009081">
    <property type="entry name" value="PP-bd_ACP"/>
</dbReference>
<dbReference type="GO" id="GO:0031177">
    <property type="term" value="F:phosphopantetheine binding"/>
    <property type="evidence" value="ECO:0007669"/>
    <property type="project" value="InterPro"/>
</dbReference>
<dbReference type="EMBL" id="JACCBT010000001">
    <property type="protein sequence ID" value="NYE13072.1"/>
    <property type="molecule type" value="Genomic_DNA"/>
</dbReference>
<proteinExistence type="predicted"/>
<evidence type="ECO:0000313" key="4">
    <source>
        <dbReference type="EMBL" id="NYE13072.1"/>
    </source>
</evidence>
<dbReference type="RefSeq" id="WP_179834173.1">
    <property type="nucleotide sequence ID" value="NZ_BMRD01000013.1"/>
</dbReference>
<dbReference type="Pfam" id="PF00550">
    <property type="entry name" value="PP-binding"/>
    <property type="match status" value="1"/>
</dbReference>
<keyword evidence="5" id="KW-1185">Reference proteome</keyword>
<keyword evidence="2" id="KW-0597">Phosphoprotein</keyword>
<comment type="caution">
    <text evidence="4">The sequence shown here is derived from an EMBL/GenBank/DDBJ whole genome shotgun (WGS) entry which is preliminary data.</text>
</comment>
<sequence length="92" mass="9864">MAQDGPITLTDLVIVLRACAGEVDGVDLAGDIADRAFTDLGYDSVAMMEVSARMVERFGLELDEDRLFALGTPAEMLRCLNQAATGDGEARR</sequence>
<dbReference type="AlphaFoldDB" id="A0A7Y9KBL9"/>
<dbReference type="InterPro" id="IPR036736">
    <property type="entry name" value="ACP-like_sf"/>
</dbReference>
<organism evidence="4 5">
    <name type="scientific">Actinomadura citrea</name>
    <dbReference type="NCBI Taxonomy" id="46158"/>
    <lineage>
        <taxon>Bacteria</taxon>
        <taxon>Bacillati</taxon>
        <taxon>Actinomycetota</taxon>
        <taxon>Actinomycetes</taxon>
        <taxon>Streptosporangiales</taxon>
        <taxon>Thermomonosporaceae</taxon>
        <taxon>Actinomadura</taxon>
    </lineage>
</organism>
<evidence type="ECO:0000256" key="2">
    <source>
        <dbReference type="ARBA" id="ARBA00022553"/>
    </source>
</evidence>